<reference evidence="3 4" key="1">
    <citation type="submission" date="2018-06" db="EMBL/GenBank/DDBJ databases">
        <title>Extensive metabolic versatility and redundancy in microbially diverse, dynamic hydrothermal sediments.</title>
        <authorList>
            <person name="Dombrowski N."/>
            <person name="Teske A."/>
            <person name="Baker B.J."/>
        </authorList>
    </citation>
    <scope>NUCLEOTIDE SEQUENCE [LARGE SCALE GENOMIC DNA]</scope>
    <source>
        <strain evidence="3">B66_G16</strain>
    </source>
</reference>
<comment type="caution">
    <text evidence="3">The sequence shown here is derived from an EMBL/GenBank/DDBJ whole genome shotgun (WGS) entry which is preliminary data.</text>
</comment>
<dbReference type="InterPro" id="IPR010095">
    <property type="entry name" value="Cas12f1-like_TNB"/>
</dbReference>
<proteinExistence type="predicted"/>
<organism evidence="3 4">
    <name type="scientific">Thermoproteota archaeon</name>
    <dbReference type="NCBI Taxonomy" id="2056631"/>
    <lineage>
        <taxon>Archaea</taxon>
        <taxon>Thermoproteota</taxon>
    </lineage>
</organism>
<dbReference type="AlphaFoldDB" id="A0A497ELF7"/>
<sequence>NLAQKILDASWGEFVRMLSYKAEGAGRIVVKVNPRGTSKGLDYSNPLRDYISACRILMRGRDYPDSLLERRPLLRTISYKEVVSGQVFSMKQEAPCVSEG</sequence>
<accession>A0A497ELF7</accession>
<evidence type="ECO:0000313" key="4">
    <source>
        <dbReference type="Proteomes" id="UP000278475"/>
    </source>
</evidence>
<evidence type="ECO:0000256" key="1">
    <source>
        <dbReference type="ARBA" id="ARBA00023125"/>
    </source>
</evidence>
<keyword evidence="1" id="KW-0238">DNA-binding</keyword>
<dbReference type="GO" id="GO:0003677">
    <property type="term" value="F:DNA binding"/>
    <property type="evidence" value="ECO:0007669"/>
    <property type="project" value="UniProtKB-KW"/>
</dbReference>
<feature type="domain" description="Cas12f1-like TNB" evidence="2">
    <location>
        <begin position="11"/>
        <end position="39"/>
    </location>
</feature>
<protein>
    <submittedName>
        <fullName evidence="3">Transposase</fullName>
    </submittedName>
</protein>
<dbReference type="Proteomes" id="UP000278475">
    <property type="component" value="Unassembled WGS sequence"/>
</dbReference>
<dbReference type="EMBL" id="QMQV01000141">
    <property type="protein sequence ID" value="RLE47240.1"/>
    <property type="molecule type" value="Genomic_DNA"/>
</dbReference>
<gene>
    <name evidence="3" type="ORF">DRJ31_09125</name>
</gene>
<evidence type="ECO:0000259" key="2">
    <source>
        <dbReference type="Pfam" id="PF07282"/>
    </source>
</evidence>
<dbReference type="Pfam" id="PF07282">
    <property type="entry name" value="Cas12f1-like_TNB"/>
    <property type="match status" value="1"/>
</dbReference>
<feature type="non-terminal residue" evidence="3">
    <location>
        <position position="1"/>
    </location>
</feature>
<name>A0A497ELF7_9CREN</name>
<evidence type="ECO:0000313" key="3">
    <source>
        <dbReference type="EMBL" id="RLE47240.1"/>
    </source>
</evidence>